<evidence type="ECO:0000313" key="2">
    <source>
        <dbReference type="Proteomes" id="UP001408356"/>
    </source>
</evidence>
<accession>A0ABR2UZ77</accession>
<dbReference type="EMBL" id="JARVKF010000271">
    <property type="protein sequence ID" value="KAK9419988.1"/>
    <property type="molecule type" value="Genomic_DNA"/>
</dbReference>
<reference evidence="1 2" key="1">
    <citation type="journal article" date="2024" name="J. Plant Pathol.">
        <title>Sequence and assembly of the genome of Seiridium unicorne, isolate CBS 538.82, causal agent of cypress canker disease.</title>
        <authorList>
            <person name="Scali E."/>
            <person name="Rocca G.D."/>
            <person name="Danti R."/>
            <person name="Garbelotto M."/>
            <person name="Barberini S."/>
            <person name="Baroncelli R."/>
            <person name="Emiliani G."/>
        </authorList>
    </citation>
    <scope>NUCLEOTIDE SEQUENCE [LARGE SCALE GENOMIC DNA]</scope>
    <source>
        <strain evidence="1 2">BM-138-508</strain>
    </source>
</reference>
<keyword evidence="2" id="KW-1185">Reference proteome</keyword>
<sequence length="47" mass="5385">MLKRGGDSVRFSRASYDEAKKTVKERQPFAYALKQLPEETIVLEVKA</sequence>
<gene>
    <name evidence="1" type="ORF">SUNI508_14092</name>
</gene>
<dbReference type="Proteomes" id="UP001408356">
    <property type="component" value="Unassembled WGS sequence"/>
</dbReference>
<name>A0ABR2UZ77_9PEZI</name>
<comment type="caution">
    <text evidence="1">The sequence shown here is derived from an EMBL/GenBank/DDBJ whole genome shotgun (WGS) entry which is preliminary data.</text>
</comment>
<proteinExistence type="predicted"/>
<organism evidence="1 2">
    <name type="scientific">Seiridium unicorne</name>
    <dbReference type="NCBI Taxonomy" id="138068"/>
    <lineage>
        <taxon>Eukaryota</taxon>
        <taxon>Fungi</taxon>
        <taxon>Dikarya</taxon>
        <taxon>Ascomycota</taxon>
        <taxon>Pezizomycotina</taxon>
        <taxon>Sordariomycetes</taxon>
        <taxon>Xylariomycetidae</taxon>
        <taxon>Amphisphaeriales</taxon>
        <taxon>Sporocadaceae</taxon>
        <taxon>Seiridium</taxon>
    </lineage>
</organism>
<evidence type="ECO:0000313" key="1">
    <source>
        <dbReference type="EMBL" id="KAK9419988.1"/>
    </source>
</evidence>
<protein>
    <submittedName>
        <fullName evidence="1">Uncharacterized protein</fullName>
    </submittedName>
</protein>